<reference evidence="1 2" key="1">
    <citation type="submission" date="2020-08" db="EMBL/GenBank/DDBJ databases">
        <title>Genomic Encyclopedia of Type Strains, Phase IV (KMG-IV): sequencing the most valuable type-strain genomes for metagenomic binning, comparative biology and taxonomic classification.</title>
        <authorList>
            <person name="Goeker M."/>
        </authorList>
    </citation>
    <scope>NUCLEOTIDE SEQUENCE [LARGE SCALE GENOMIC DNA]</scope>
    <source>
        <strain evidence="1 2">DSM 101730</strain>
    </source>
</reference>
<keyword evidence="2" id="KW-1185">Reference proteome</keyword>
<dbReference type="RefSeq" id="WP_184149449.1">
    <property type="nucleotide sequence ID" value="NZ_JACHFM010000002.1"/>
</dbReference>
<evidence type="ECO:0008006" key="3">
    <source>
        <dbReference type="Google" id="ProtNLM"/>
    </source>
</evidence>
<comment type="caution">
    <text evidence="1">The sequence shown here is derived from an EMBL/GenBank/DDBJ whole genome shotgun (WGS) entry which is preliminary data.</text>
</comment>
<sequence>MIARILTSARYARVLRLLDLERRLILNGPLTGLKAIVEQREAAVAEILESETDLPEAFLTALKARAERNSRLILASLAGVRSGIARIDEIARECGELRTYTAAGAPVAVRSPETTRDHRA</sequence>
<name>A0A840SPK8_9RHOB</name>
<organism evidence="1 2">
    <name type="scientific">Amaricoccus macauensis</name>
    <dbReference type="NCBI Taxonomy" id="57001"/>
    <lineage>
        <taxon>Bacteria</taxon>
        <taxon>Pseudomonadati</taxon>
        <taxon>Pseudomonadota</taxon>
        <taxon>Alphaproteobacteria</taxon>
        <taxon>Rhodobacterales</taxon>
        <taxon>Paracoccaceae</taxon>
        <taxon>Amaricoccus</taxon>
    </lineage>
</organism>
<proteinExistence type="predicted"/>
<dbReference type="AlphaFoldDB" id="A0A840SPK8"/>
<dbReference type="EMBL" id="JACHFM010000002">
    <property type="protein sequence ID" value="MBB5222515.1"/>
    <property type="molecule type" value="Genomic_DNA"/>
</dbReference>
<gene>
    <name evidence="1" type="ORF">HNP73_002451</name>
</gene>
<evidence type="ECO:0000313" key="1">
    <source>
        <dbReference type="EMBL" id="MBB5222515.1"/>
    </source>
</evidence>
<protein>
    <recommendedName>
        <fullName evidence="3">Flagellar protein FlgN</fullName>
    </recommendedName>
</protein>
<accession>A0A840SPK8</accession>
<dbReference type="Proteomes" id="UP000549457">
    <property type="component" value="Unassembled WGS sequence"/>
</dbReference>
<evidence type="ECO:0000313" key="2">
    <source>
        <dbReference type="Proteomes" id="UP000549457"/>
    </source>
</evidence>